<reference evidence="2" key="1">
    <citation type="submission" date="2022-11" db="EMBL/GenBank/DDBJ databases">
        <title>Centuries of genome instability and evolution in soft-shell clam transmissible cancer (bioRxiv).</title>
        <authorList>
            <person name="Hart S.F.M."/>
            <person name="Yonemitsu M.A."/>
            <person name="Giersch R.M."/>
            <person name="Beal B.F."/>
            <person name="Arriagada G."/>
            <person name="Davis B.W."/>
            <person name="Ostrander E.A."/>
            <person name="Goff S.P."/>
            <person name="Metzger M.J."/>
        </authorList>
    </citation>
    <scope>NUCLEOTIDE SEQUENCE</scope>
    <source>
        <strain evidence="2">MELC-2E11</strain>
        <tissue evidence="2">Siphon/mantle</tissue>
    </source>
</reference>
<proteinExistence type="inferred from homology"/>
<dbReference type="EMBL" id="CP111014">
    <property type="protein sequence ID" value="WAQ99499.1"/>
    <property type="molecule type" value="Genomic_DNA"/>
</dbReference>
<dbReference type="Gene3D" id="1.10.1620.20">
    <property type="entry name" value="ATP synthase, F1 complex, epsilon subunit superfamily, mitochondrial"/>
    <property type="match status" value="1"/>
</dbReference>
<comment type="similarity">
    <text evidence="1">Belongs to the eukaryotic ATPase epsilon family.</text>
</comment>
<evidence type="ECO:0000313" key="2">
    <source>
        <dbReference type="EMBL" id="WAQ99499.1"/>
    </source>
</evidence>
<organism evidence="2 3">
    <name type="scientific">Mya arenaria</name>
    <name type="common">Soft-shell clam</name>
    <dbReference type="NCBI Taxonomy" id="6604"/>
    <lineage>
        <taxon>Eukaryota</taxon>
        <taxon>Metazoa</taxon>
        <taxon>Spiralia</taxon>
        <taxon>Lophotrochozoa</taxon>
        <taxon>Mollusca</taxon>
        <taxon>Bivalvia</taxon>
        <taxon>Autobranchia</taxon>
        <taxon>Heteroconchia</taxon>
        <taxon>Euheterodonta</taxon>
        <taxon>Imparidentia</taxon>
        <taxon>Neoheterodontei</taxon>
        <taxon>Myida</taxon>
        <taxon>Myoidea</taxon>
        <taxon>Myidae</taxon>
        <taxon>Mya</taxon>
    </lineage>
</organism>
<dbReference type="InterPro" id="IPR036742">
    <property type="entry name" value="ATP_synth_F1_esu_sf_mt"/>
</dbReference>
<accession>A0ABY7DSD2</accession>
<dbReference type="Proteomes" id="UP001164746">
    <property type="component" value="Chromosome 3"/>
</dbReference>
<protein>
    <submittedName>
        <fullName evidence="2">Uncharacterized protein</fullName>
    </submittedName>
</protein>
<evidence type="ECO:0000313" key="3">
    <source>
        <dbReference type="Proteomes" id="UP001164746"/>
    </source>
</evidence>
<keyword evidence="3" id="KW-1185">Reference proteome</keyword>
<dbReference type="Pfam" id="PF04627">
    <property type="entry name" value="ATP-synt_Eps"/>
    <property type="match status" value="1"/>
</dbReference>
<sequence length="64" mass="6721">MSAFTMFRNAGIKYSSINARAVRESLKESLKPDAMKRGEETIIKAIRFEGGKPVAAGSSGGGGS</sequence>
<name>A0ABY7DSD2_MYAAR</name>
<dbReference type="SUPFAM" id="SSF48690">
    <property type="entry name" value="Epsilon subunit of mitochondrial F1F0-ATP synthase"/>
    <property type="match status" value="1"/>
</dbReference>
<evidence type="ECO:0000256" key="1">
    <source>
        <dbReference type="ARBA" id="ARBA00009502"/>
    </source>
</evidence>
<dbReference type="InterPro" id="IPR006721">
    <property type="entry name" value="ATP_synth_F1_esu_mt"/>
</dbReference>
<gene>
    <name evidence="2" type="ORF">MAR_023872</name>
</gene>